<dbReference type="Proteomes" id="UP001161325">
    <property type="component" value="Unassembled WGS sequence"/>
</dbReference>
<gene>
    <name evidence="7" type="ORF">rosag_01760</name>
</gene>
<reference evidence="7" key="1">
    <citation type="submission" date="2022-08" db="EMBL/GenBank/DDBJ databases">
        <title>Draft genome sequencing of Roseisolibacter agri AW1220.</title>
        <authorList>
            <person name="Tobiishi Y."/>
            <person name="Tonouchi A."/>
        </authorList>
    </citation>
    <scope>NUCLEOTIDE SEQUENCE</scope>
    <source>
        <strain evidence="7">AW1220</strain>
    </source>
</reference>
<evidence type="ECO:0000256" key="3">
    <source>
        <dbReference type="ARBA" id="ARBA00022801"/>
    </source>
</evidence>
<dbReference type="PANTHER" id="PTHR37326:SF1">
    <property type="entry name" value="BLL3975 PROTEIN"/>
    <property type="match status" value="1"/>
</dbReference>
<comment type="caution">
    <text evidence="7">The sequence shown here is derived from an EMBL/GenBank/DDBJ whole genome shotgun (WGS) entry which is preliminary data.</text>
</comment>
<keyword evidence="4" id="KW-0862">Zinc</keyword>
<dbReference type="InterPro" id="IPR011990">
    <property type="entry name" value="TPR-like_helical_dom_sf"/>
</dbReference>
<keyword evidence="8" id="KW-1185">Reference proteome</keyword>
<proteinExistence type="predicted"/>
<protein>
    <recommendedName>
        <fullName evidence="6">Succinylglutamate desuccinylase/Aspartoacylase catalytic domain-containing protein</fullName>
    </recommendedName>
</protein>
<evidence type="ECO:0000256" key="5">
    <source>
        <dbReference type="SAM" id="SignalP"/>
    </source>
</evidence>
<comment type="cofactor">
    <cofactor evidence="1">
        <name>Zn(2+)</name>
        <dbReference type="ChEBI" id="CHEBI:29105"/>
    </cofactor>
</comment>
<sequence length="657" mass="70852">MPAIVVRRAATLALLAVLATPLSPLHAQGDAPFRVGPVAVRAGEAASGFLDVPAGSDGATRVPVSVLRGRETGPVLALVAGTHGSEVAPIIALQRLRARLDPAALRGTLILVHVANMPSFLGRTVYYSPVDRKNLNRVYPGRADGTVSERIAHAITTEVIDRSDYLVDMHAGDGNESLRPYTYWSRLGLDARVDSLSREMALAWGHDHVVVNDDRPRDRARSLYTQNTAQVRGKPSITTETGYLGLPEPEMVRANEEGAIRLMRHLGMLPALGALRAEERVAAPLYLARTVVLTSPATGVWHASVERGTTVPQGAPIGRVTDFFGATVATVRAPFAGEVLYVIGTPAMSEGEPVAMLGQAADSVPALQPPPPVEAVSLLGDTLRRPALAPATQRRMEAQLDSARAMLAASPNSADAKIWVARRLGYLGRYRDAIDVLTRAAAEHPDDPRIYRHRGHRYLTVRDLPRAVADLERAATLMRGRPDEIEPDGQPNVRNQPIGTLQSNVWYHLALARYLQGDDARALQAARSGLAVSGNPDRLVSQTYWTYLILRRMGRDAEARAALAPVTRELDVFENQSYHRLLLLFKGALPADSVLGGLGSPSDLSAAYGVAAWHALEGRAAESAALRQRILSSGQWASFGFLAAEADAARARRRASR</sequence>
<feature type="domain" description="Succinylglutamate desuccinylase/Aspartoacylase catalytic" evidence="6">
    <location>
        <begin position="73"/>
        <end position="266"/>
    </location>
</feature>
<accession>A0AA37QDC2</accession>
<dbReference type="SUPFAM" id="SSF48452">
    <property type="entry name" value="TPR-like"/>
    <property type="match status" value="1"/>
</dbReference>
<dbReference type="CDD" id="cd18174">
    <property type="entry name" value="M14_ASTE_ASPA_like"/>
    <property type="match status" value="1"/>
</dbReference>
<dbReference type="InterPro" id="IPR055438">
    <property type="entry name" value="AstE_AspA_cat"/>
</dbReference>
<evidence type="ECO:0000256" key="1">
    <source>
        <dbReference type="ARBA" id="ARBA00001947"/>
    </source>
</evidence>
<dbReference type="Gene3D" id="3.40.630.10">
    <property type="entry name" value="Zn peptidases"/>
    <property type="match status" value="1"/>
</dbReference>
<dbReference type="RefSeq" id="WP_284348103.1">
    <property type="nucleotide sequence ID" value="NZ_BRXS01000001.1"/>
</dbReference>
<dbReference type="AlphaFoldDB" id="A0AA37QDC2"/>
<dbReference type="InterPro" id="IPR053138">
    <property type="entry name" value="N-alpha-Ac-DABA_deacetylase"/>
</dbReference>
<feature type="signal peptide" evidence="5">
    <location>
        <begin position="1"/>
        <end position="27"/>
    </location>
</feature>
<evidence type="ECO:0000259" key="6">
    <source>
        <dbReference type="Pfam" id="PF24827"/>
    </source>
</evidence>
<dbReference type="Pfam" id="PF24827">
    <property type="entry name" value="AstE_AspA_cat"/>
    <property type="match status" value="1"/>
</dbReference>
<evidence type="ECO:0000256" key="4">
    <source>
        <dbReference type="ARBA" id="ARBA00022833"/>
    </source>
</evidence>
<evidence type="ECO:0000313" key="8">
    <source>
        <dbReference type="Proteomes" id="UP001161325"/>
    </source>
</evidence>
<organism evidence="7 8">
    <name type="scientific">Roseisolibacter agri</name>
    <dbReference type="NCBI Taxonomy" id="2014610"/>
    <lineage>
        <taxon>Bacteria</taxon>
        <taxon>Pseudomonadati</taxon>
        <taxon>Gemmatimonadota</taxon>
        <taxon>Gemmatimonadia</taxon>
        <taxon>Gemmatimonadales</taxon>
        <taxon>Gemmatimonadaceae</taxon>
        <taxon>Roseisolibacter</taxon>
    </lineage>
</organism>
<dbReference type="SUPFAM" id="SSF53187">
    <property type="entry name" value="Zn-dependent exopeptidases"/>
    <property type="match status" value="1"/>
</dbReference>
<name>A0AA37QDC2_9BACT</name>
<keyword evidence="3" id="KW-0378">Hydrolase</keyword>
<dbReference type="GO" id="GO:0046872">
    <property type="term" value="F:metal ion binding"/>
    <property type="evidence" value="ECO:0007669"/>
    <property type="project" value="UniProtKB-KW"/>
</dbReference>
<dbReference type="EMBL" id="BRXS01000001">
    <property type="protein sequence ID" value="GLC23663.1"/>
    <property type="molecule type" value="Genomic_DNA"/>
</dbReference>
<keyword evidence="2" id="KW-0479">Metal-binding</keyword>
<dbReference type="GO" id="GO:0016788">
    <property type="term" value="F:hydrolase activity, acting on ester bonds"/>
    <property type="evidence" value="ECO:0007669"/>
    <property type="project" value="InterPro"/>
</dbReference>
<evidence type="ECO:0000313" key="7">
    <source>
        <dbReference type="EMBL" id="GLC23663.1"/>
    </source>
</evidence>
<dbReference type="Gene3D" id="1.25.40.10">
    <property type="entry name" value="Tetratricopeptide repeat domain"/>
    <property type="match status" value="1"/>
</dbReference>
<feature type="chain" id="PRO_5041371666" description="Succinylglutamate desuccinylase/Aspartoacylase catalytic domain-containing protein" evidence="5">
    <location>
        <begin position="28"/>
        <end position="657"/>
    </location>
</feature>
<keyword evidence="5" id="KW-0732">Signal</keyword>
<evidence type="ECO:0000256" key="2">
    <source>
        <dbReference type="ARBA" id="ARBA00022723"/>
    </source>
</evidence>
<dbReference type="PANTHER" id="PTHR37326">
    <property type="entry name" value="BLL3975 PROTEIN"/>
    <property type="match status" value="1"/>
</dbReference>